<keyword evidence="2" id="KW-1185">Reference proteome</keyword>
<proteinExistence type="predicted"/>
<dbReference type="RefSeq" id="WP_341841153.1">
    <property type="nucleotide sequence ID" value="NZ_CP149792.1"/>
</dbReference>
<name>A0ABZ2Z2T3_9BACT</name>
<evidence type="ECO:0000313" key="1">
    <source>
        <dbReference type="EMBL" id="WZN46453.1"/>
    </source>
</evidence>
<evidence type="ECO:0000313" key="2">
    <source>
        <dbReference type="Proteomes" id="UP001449657"/>
    </source>
</evidence>
<accession>A0ABZ2Z2T3</accession>
<gene>
    <name evidence="1" type="ORF">WJU22_26560</name>
</gene>
<reference evidence="1 2" key="1">
    <citation type="submission" date="2024-03" db="EMBL/GenBank/DDBJ databases">
        <title>Chitinophaga caseinilytica sp. nov., a casein hydrolysing bacterium isolated from forest soil.</title>
        <authorList>
            <person name="Lee D.S."/>
            <person name="Han D.M."/>
            <person name="Baek J.H."/>
            <person name="Choi D.G."/>
            <person name="Jeon J.H."/>
            <person name="Jeon C.O."/>
        </authorList>
    </citation>
    <scope>NUCLEOTIDE SEQUENCE [LARGE SCALE GENOMIC DNA]</scope>
    <source>
        <strain evidence="1 2">KACC 19118</strain>
    </source>
</reference>
<protein>
    <submittedName>
        <fullName evidence="1">Uncharacterized protein</fullName>
    </submittedName>
</protein>
<dbReference type="Proteomes" id="UP001449657">
    <property type="component" value="Chromosome"/>
</dbReference>
<dbReference type="EMBL" id="CP150096">
    <property type="protein sequence ID" value="WZN46453.1"/>
    <property type="molecule type" value="Genomic_DNA"/>
</dbReference>
<organism evidence="1 2">
    <name type="scientific">Chitinophaga caseinilytica</name>
    <dbReference type="NCBI Taxonomy" id="2267521"/>
    <lineage>
        <taxon>Bacteria</taxon>
        <taxon>Pseudomonadati</taxon>
        <taxon>Bacteroidota</taxon>
        <taxon>Chitinophagia</taxon>
        <taxon>Chitinophagales</taxon>
        <taxon>Chitinophagaceae</taxon>
        <taxon>Chitinophaga</taxon>
    </lineage>
</organism>
<sequence>MKVVKLSNDTWDKDTRLVVVGEWEPPVDLSKDPFFVKKKKDAEETLARVGLPPKEWFTNVSPSV</sequence>